<dbReference type="Proteomes" id="UP000789860">
    <property type="component" value="Unassembled WGS sequence"/>
</dbReference>
<feature type="non-terminal residue" evidence="1">
    <location>
        <position position="49"/>
    </location>
</feature>
<evidence type="ECO:0000313" key="1">
    <source>
        <dbReference type="EMBL" id="CAG8681013.1"/>
    </source>
</evidence>
<organism evidence="1 2">
    <name type="scientific">Scutellospora calospora</name>
    <dbReference type="NCBI Taxonomy" id="85575"/>
    <lineage>
        <taxon>Eukaryota</taxon>
        <taxon>Fungi</taxon>
        <taxon>Fungi incertae sedis</taxon>
        <taxon>Mucoromycota</taxon>
        <taxon>Glomeromycotina</taxon>
        <taxon>Glomeromycetes</taxon>
        <taxon>Diversisporales</taxon>
        <taxon>Gigasporaceae</taxon>
        <taxon>Scutellospora</taxon>
    </lineage>
</organism>
<gene>
    <name evidence="1" type="ORF">SCALOS_LOCUS9733</name>
</gene>
<name>A0ACA9NWR4_9GLOM</name>
<comment type="caution">
    <text evidence="1">The sequence shown here is derived from an EMBL/GenBank/DDBJ whole genome shotgun (WGS) entry which is preliminary data.</text>
</comment>
<feature type="non-terminal residue" evidence="1">
    <location>
        <position position="1"/>
    </location>
</feature>
<reference evidence="1" key="1">
    <citation type="submission" date="2021-06" db="EMBL/GenBank/DDBJ databases">
        <authorList>
            <person name="Kallberg Y."/>
            <person name="Tangrot J."/>
            <person name="Rosling A."/>
        </authorList>
    </citation>
    <scope>NUCLEOTIDE SEQUENCE</scope>
    <source>
        <strain evidence="1">AU212A</strain>
    </source>
</reference>
<proteinExistence type="predicted"/>
<dbReference type="EMBL" id="CAJVPM010031877">
    <property type="protein sequence ID" value="CAG8681013.1"/>
    <property type="molecule type" value="Genomic_DNA"/>
</dbReference>
<accession>A0ACA9NWR4</accession>
<keyword evidence="2" id="KW-1185">Reference proteome</keyword>
<sequence>LNASQEEFQRNVSNRPLGIGVNLISTKRYVYAMALIFEALQNLKDPIRL</sequence>
<evidence type="ECO:0000313" key="2">
    <source>
        <dbReference type="Proteomes" id="UP000789860"/>
    </source>
</evidence>
<protein>
    <submittedName>
        <fullName evidence="1">5906_t:CDS:1</fullName>
    </submittedName>
</protein>